<evidence type="ECO:0000256" key="6">
    <source>
        <dbReference type="ARBA" id="ARBA00022927"/>
    </source>
</evidence>
<name>A0A7V3E6L2_9BACT</name>
<dbReference type="GO" id="GO:0015031">
    <property type="term" value="P:protein transport"/>
    <property type="evidence" value="ECO:0007669"/>
    <property type="project" value="UniProtKB-KW"/>
</dbReference>
<evidence type="ECO:0000256" key="2">
    <source>
        <dbReference type="ARBA" id="ARBA00006602"/>
    </source>
</evidence>
<organism evidence="9">
    <name type="scientific">Ignavibacterium album</name>
    <dbReference type="NCBI Taxonomy" id="591197"/>
    <lineage>
        <taxon>Bacteria</taxon>
        <taxon>Pseudomonadati</taxon>
        <taxon>Ignavibacteriota</taxon>
        <taxon>Ignavibacteria</taxon>
        <taxon>Ignavibacteriales</taxon>
        <taxon>Ignavibacteriaceae</taxon>
        <taxon>Ignavibacterium</taxon>
    </lineage>
</organism>
<reference evidence="9" key="1">
    <citation type="journal article" date="2020" name="mSystems">
        <title>Genome- and Community-Level Interaction Insights into Carbon Utilization and Element Cycling Functions of Hydrothermarchaeota in Hydrothermal Sediment.</title>
        <authorList>
            <person name="Zhou Z."/>
            <person name="Liu Y."/>
            <person name="Xu W."/>
            <person name="Pan J."/>
            <person name="Luo Z.H."/>
            <person name="Li M."/>
        </authorList>
    </citation>
    <scope>NUCLEOTIDE SEQUENCE [LARGE SCALE GENOMIC DNA]</scope>
    <source>
        <strain evidence="9">SpSt-479</strain>
    </source>
</reference>
<accession>A0A7V3E6L2</accession>
<evidence type="ECO:0000256" key="1">
    <source>
        <dbReference type="ARBA" id="ARBA00003041"/>
    </source>
</evidence>
<dbReference type="InterPro" id="IPR018035">
    <property type="entry name" value="Flagellar_FliH/T3SS_HrpE"/>
</dbReference>
<keyword evidence="4" id="KW-0813">Transport</keyword>
<evidence type="ECO:0000259" key="8">
    <source>
        <dbReference type="Pfam" id="PF02108"/>
    </source>
</evidence>
<gene>
    <name evidence="9" type="ORF">ENS31_02625</name>
</gene>
<dbReference type="GO" id="GO:0005829">
    <property type="term" value="C:cytosol"/>
    <property type="evidence" value="ECO:0007669"/>
    <property type="project" value="TreeGrafter"/>
</dbReference>
<dbReference type="Pfam" id="PF02108">
    <property type="entry name" value="FliH"/>
    <property type="match status" value="1"/>
</dbReference>
<dbReference type="InterPro" id="IPR051472">
    <property type="entry name" value="T3SS_Stator/FliH"/>
</dbReference>
<evidence type="ECO:0000256" key="3">
    <source>
        <dbReference type="ARBA" id="ARBA00016507"/>
    </source>
</evidence>
<feature type="domain" description="Flagellar assembly protein FliH/Type III secretion system HrpE" evidence="8">
    <location>
        <begin position="72"/>
        <end position="196"/>
    </location>
</feature>
<evidence type="ECO:0000256" key="7">
    <source>
        <dbReference type="ARBA" id="ARBA00023225"/>
    </source>
</evidence>
<evidence type="ECO:0000313" key="9">
    <source>
        <dbReference type="EMBL" id="HFI90407.1"/>
    </source>
</evidence>
<keyword evidence="7" id="KW-1006">Bacterial flagellum protein export</keyword>
<dbReference type="GO" id="GO:0044781">
    <property type="term" value="P:bacterial-type flagellum organization"/>
    <property type="evidence" value="ECO:0007669"/>
    <property type="project" value="UniProtKB-KW"/>
</dbReference>
<keyword evidence="5" id="KW-1005">Bacterial flagellum biogenesis</keyword>
<comment type="function">
    <text evidence="1">Needed for flagellar regrowth and assembly.</text>
</comment>
<proteinExistence type="inferred from homology"/>
<protein>
    <recommendedName>
        <fullName evidence="3">Flagellar assembly protein FliH</fullName>
    </recommendedName>
</protein>
<dbReference type="EMBL" id="DSUJ01000008">
    <property type="protein sequence ID" value="HFI90407.1"/>
    <property type="molecule type" value="Genomic_DNA"/>
</dbReference>
<comment type="similarity">
    <text evidence="2">Belongs to the FliH family.</text>
</comment>
<dbReference type="PANTHER" id="PTHR34982">
    <property type="entry name" value="YOP PROTEINS TRANSLOCATION PROTEIN L"/>
    <property type="match status" value="1"/>
</dbReference>
<keyword evidence="6" id="KW-0653">Protein transport</keyword>
<comment type="caution">
    <text evidence="9">The sequence shown here is derived from an EMBL/GenBank/DDBJ whole genome shotgun (WGS) entry which is preliminary data.</text>
</comment>
<sequence>MFMSNVIKLNSKSSRINVKISDESFAPLDNNPKDNSLELELHNRYIAGFNDGQKDALTKLQKEYHEKLKVKYNQLDELIKKIAEQYESQSTLFSQLVIDTSFAIAEKIIQREIEKESNILNIIESCLKKVLTANNILIKLNPQDFEFVSGDLKVLNRSIDVSKIKFEKDELIQKGGCLVETEIGNADARIPSQLSEIKRKLEMLNEQQDDN</sequence>
<evidence type="ECO:0000256" key="4">
    <source>
        <dbReference type="ARBA" id="ARBA00022448"/>
    </source>
</evidence>
<dbReference type="AlphaFoldDB" id="A0A7V3E6L2"/>
<evidence type="ECO:0000256" key="5">
    <source>
        <dbReference type="ARBA" id="ARBA00022795"/>
    </source>
</evidence>
<dbReference type="PANTHER" id="PTHR34982:SF1">
    <property type="entry name" value="FLAGELLAR ASSEMBLY PROTEIN FLIH"/>
    <property type="match status" value="1"/>
</dbReference>